<keyword evidence="3" id="KW-0812">Transmembrane</keyword>
<dbReference type="AlphaFoldDB" id="A0A1L9SPC4"/>
<dbReference type="Proteomes" id="UP000184188">
    <property type="component" value="Unassembled WGS sequence"/>
</dbReference>
<comment type="subcellular location">
    <subcellularLocation>
        <location evidence="1">Mitochondrion inner membrane</location>
        <topology evidence="1">Single-pass membrane protein</topology>
    </subcellularLocation>
</comment>
<dbReference type="SMART" id="SM01024">
    <property type="entry name" value="BCS1_N"/>
    <property type="match status" value="1"/>
</dbReference>
<dbReference type="InterPro" id="IPR057495">
    <property type="entry name" value="AAA_lid_BCS1"/>
</dbReference>
<organism evidence="16 17">
    <name type="scientific">Penicilliopsis zonata CBS 506.65</name>
    <dbReference type="NCBI Taxonomy" id="1073090"/>
    <lineage>
        <taxon>Eukaryota</taxon>
        <taxon>Fungi</taxon>
        <taxon>Dikarya</taxon>
        <taxon>Ascomycota</taxon>
        <taxon>Pezizomycotina</taxon>
        <taxon>Eurotiomycetes</taxon>
        <taxon>Eurotiomycetidae</taxon>
        <taxon>Eurotiales</taxon>
        <taxon>Aspergillaceae</taxon>
        <taxon>Penicilliopsis</taxon>
    </lineage>
</organism>
<dbReference type="SUPFAM" id="SSF52540">
    <property type="entry name" value="P-loop containing nucleoside triphosphate hydrolases"/>
    <property type="match status" value="1"/>
</dbReference>
<evidence type="ECO:0000256" key="13">
    <source>
        <dbReference type="SAM" id="MobiDB-lite"/>
    </source>
</evidence>
<keyword evidence="5" id="KW-0999">Mitochondrion inner membrane</keyword>
<dbReference type="Gene3D" id="3.40.50.300">
    <property type="entry name" value="P-loop containing nucleotide triphosphate hydrolases"/>
    <property type="match status" value="1"/>
</dbReference>
<dbReference type="GO" id="GO:0005743">
    <property type="term" value="C:mitochondrial inner membrane"/>
    <property type="evidence" value="ECO:0007669"/>
    <property type="project" value="UniProtKB-SubCell"/>
</dbReference>
<dbReference type="SMART" id="SM00382">
    <property type="entry name" value="AAA"/>
    <property type="match status" value="1"/>
</dbReference>
<dbReference type="GO" id="GO:0005524">
    <property type="term" value="F:ATP binding"/>
    <property type="evidence" value="ECO:0007669"/>
    <property type="project" value="UniProtKB-KW"/>
</dbReference>
<accession>A0A1L9SPC4</accession>
<keyword evidence="17" id="KW-1185">Reference proteome</keyword>
<proteinExistence type="inferred from homology"/>
<dbReference type="VEuPathDB" id="FungiDB:ASPZODRAFT_129305"/>
<keyword evidence="9" id="KW-0496">Mitochondrion</keyword>
<dbReference type="GeneID" id="34608703"/>
<dbReference type="InterPro" id="IPR003593">
    <property type="entry name" value="AAA+_ATPase"/>
</dbReference>
<evidence type="ECO:0008006" key="18">
    <source>
        <dbReference type="Google" id="ProtNLM"/>
    </source>
</evidence>
<evidence type="ECO:0000256" key="11">
    <source>
        <dbReference type="ARBA" id="ARBA00048778"/>
    </source>
</evidence>
<dbReference type="Pfam" id="PF00004">
    <property type="entry name" value="AAA"/>
    <property type="match status" value="2"/>
</dbReference>
<comment type="catalytic activity">
    <reaction evidence="11">
        <text>ATP + H2O = ADP + phosphate + H(+)</text>
        <dbReference type="Rhea" id="RHEA:13065"/>
        <dbReference type="ChEBI" id="CHEBI:15377"/>
        <dbReference type="ChEBI" id="CHEBI:15378"/>
        <dbReference type="ChEBI" id="CHEBI:30616"/>
        <dbReference type="ChEBI" id="CHEBI:43474"/>
        <dbReference type="ChEBI" id="CHEBI:456216"/>
    </reaction>
    <physiologicalReaction direction="left-to-right" evidence="11">
        <dbReference type="Rhea" id="RHEA:13066"/>
    </physiologicalReaction>
</comment>
<dbReference type="GO" id="GO:0016887">
    <property type="term" value="F:ATP hydrolysis activity"/>
    <property type="evidence" value="ECO:0007669"/>
    <property type="project" value="InterPro"/>
</dbReference>
<evidence type="ECO:0000256" key="5">
    <source>
        <dbReference type="ARBA" id="ARBA00022792"/>
    </source>
</evidence>
<feature type="region of interest" description="Disordered" evidence="13">
    <location>
        <begin position="125"/>
        <end position="153"/>
    </location>
</feature>
<dbReference type="InterPro" id="IPR014851">
    <property type="entry name" value="BCS1_N"/>
</dbReference>
<feature type="region of interest" description="Disordered" evidence="13">
    <location>
        <begin position="204"/>
        <end position="242"/>
    </location>
</feature>
<keyword evidence="4 12" id="KW-0547">Nucleotide-binding</keyword>
<feature type="domain" description="BCS1 N-terminal" evidence="15">
    <location>
        <begin position="68"/>
        <end position="312"/>
    </location>
</feature>
<dbReference type="EMBL" id="KV878338">
    <property type="protein sequence ID" value="OJJ48961.1"/>
    <property type="molecule type" value="Genomic_DNA"/>
</dbReference>
<feature type="compositionally biased region" description="Low complexity" evidence="13">
    <location>
        <begin position="143"/>
        <end position="153"/>
    </location>
</feature>
<evidence type="ECO:0000256" key="2">
    <source>
        <dbReference type="ARBA" id="ARBA00007448"/>
    </source>
</evidence>
<dbReference type="InterPro" id="IPR003959">
    <property type="entry name" value="ATPase_AAA_core"/>
</dbReference>
<dbReference type="PROSITE" id="PS00674">
    <property type="entry name" value="AAA"/>
    <property type="match status" value="1"/>
</dbReference>
<dbReference type="InterPro" id="IPR027417">
    <property type="entry name" value="P-loop_NTPase"/>
</dbReference>
<dbReference type="OrthoDB" id="10251412at2759"/>
<dbReference type="PANTHER" id="PTHR23070">
    <property type="entry name" value="BCS1 AAA-TYPE ATPASE"/>
    <property type="match status" value="1"/>
</dbReference>
<evidence type="ECO:0000256" key="12">
    <source>
        <dbReference type="RuleBase" id="RU003651"/>
    </source>
</evidence>
<keyword evidence="7 12" id="KW-0067">ATP-binding</keyword>
<evidence type="ECO:0000256" key="3">
    <source>
        <dbReference type="ARBA" id="ARBA00022692"/>
    </source>
</evidence>
<comment type="similarity">
    <text evidence="2">Belongs to the AAA ATPase family. BCS1 subfamily.</text>
</comment>
<evidence type="ECO:0000256" key="6">
    <source>
        <dbReference type="ARBA" id="ARBA00022801"/>
    </source>
</evidence>
<evidence type="ECO:0000256" key="1">
    <source>
        <dbReference type="ARBA" id="ARBA00004434"/>
    </source>
</evidence>
<evidence type="ECO:0000259" key="15">
    <source>
        <dbReference type="SMART" id="SM01024"/>
    </source>
</evidence>
<feature type="compositionally biased region" description="Gly residues" evidence="13">
    <location>
        <begin position="416"/>
        <end position="474"/>
    </location>
</feature>
<feature type="region of interest" description="Disordered" evidence="13">
    <location>
        <begin position="412"/>
        <end position="480"/>
    </location>
</feature>
<dbReference type="STRING" id="1073090.A0A1L9SPC4"/>
<evidence type="ECO:0000313" key="17">
    <source>
        <dbReference type="Proteomes" id="UP000184188"/>
    </source>
</evidence>
<sequence>MPRNFLPPMGHGPGPGPSNHGMGANSTVELMNLPATLLEAFIPGYSLISRFALDMFGFDASLLVSSVLALLGLATTLNYAYRFFWTQINAHFTASIAIEPGEDIYDHVLSFISNHPVSNVTRHLRARDGRGSLSEDEYEEQITTNTTNTKTNTKTTNDSTCDFINLAHWDAQIPPKFDPYATSRWFWHRGHIFRFQRDRFAVLSAGGSGGGPGGGPGGGGGKQGGGNASSGGGGGSSGGTSTTLDEQIAITVLGRSAAPIKSLIAEASREYFARQARSTTVRRPTPKMVRGGGRFAQWTKVAVRPSRPIETVVLDEGEKRRLLSDINEYLHPATRKWYANRGIPYRRGYLFYGPPGTGKTSLSFAIAGIFGVDIFSLSLLDPSLTEEDLGFLFSMLPRHCVVLLEDIDSAGLTRTGPGGSSGSGSGRPMRGGGADEGYGGGGGGGGYGGGGPGGPGGPGGGYGGPGGPGGYGGPGRRRFMDEEQPRGISLAGLLNAIDGVASHEGRVLVMTTNHPDTLDAALIRPGRVDMMIGFTLATRSQIAELFKRMYADHPDGEKGSSLEALADQFASSLPDSTLSPAEVQGYLLMRKKEPRRAVDEVDEWREEILEAKRAQERGDNIFDKKPRKDHRED</sequence>
<name>A0A1L9SPC4_9EURO</name>
<dbReference type="InterPro" id="IPR003960">
    <property type="entry name" value="ATPase_AAA_CS"/>
</dbReference>
<evidence type="ECO:0000256" key="10">
    <source>
        <dbReference type="ARBA" id="ARBA00023136"/>
    </source>
</evidence>
<gene>
    <name evidence="16" type="ORF">ASPZODRAFT_129305</name>
</gene>
<evidence type="ECO:0000259" key="14">
    <source>
        <dbReference type="SMART" id="SM00382"/>
    </source>
</evidence>
<keyword evidence="8" id="KW-1133">Transmembrane helix</keyword>
<dbReference type="Pfam" id="PF25426">
    <property type="entry name" value="AAA_lid_BCS1"/>
    <property type="match status" value="1"/>
</dbReference>
<keyword evidence="6" id="KW-0378">Hydrolase</keyword>
<dbReference type="RefSeq" id="XP_022583471.1">
    <property type="nucleotide sequence ID" value="XM_022722238.1"/>
</dbReference>
<protein>
    <recommendedName>
        <fullName evidence="18">AAA+ ATPase domain-containing protein</fullName>
    </recommendedName>
</protein>
<evidence type="ECO:0000256" key="4">
    <source>
        <dbReference type="ARBA" id="ARBA00022741"/>
    </source>
</evidence>
<evidence type="ECO:0000313" key="16">
    <source>
        <dbReference type="EMBL" id="OJJ48961.1"/>
    </source>
</evidence>
<reference evidence="17" key="1">
    <citation type="journal article" date="2017" name="Genome Biol.">
        <title>Comparative genomics reveals high biological diversity and specific adaptations in the industrially and medically important fungal genus Aspergillus.</title>
        <authorList>
            <person name="de Vries R.P."/>
            <person name="Riley R."/>
            <person name="Wiebenga A."/>
            <person name="Aguilar-Osorio G."/>
            <person name="Amillis S."/>
            <person name="Uchima C.A."/>
            <person name="Anderluh G."/>
            <person name="Asadollahi M."/>
            <person name="Askin M."/>
            <person name="Barry K."/>
            <person name="Battaglia E."/>
            <person name="Bayram O."/>
            <person name="Benocci T."/>
            <person name="Braus-Stromeyer S.A."/>
            <person name="Caldana C."/>
            <person name="Canovas D."/>
            <person name="Cerqueira G.C."/>
            <person name="Chen F."/>
            <person name="Chen W."/>
            <person name="Choi C."/>
            <person name="Clum A."/>
            <person name="Dos Santos R.A."/>
            <person name="Damasio A.R."/>
            <person name="Diallinas G."/>
            <person name="Emri T."/>
            <person name="Fekete E."/>
            <person name="Flipphi M."/>
            <person name="Freyberg S."/>
            <person name="Gallo A."/>
            <person name="Gournas C."/>
            <person name="Habgood R."/>
            <person name="Hainaut M."/>
            <person name="Harispe M.L."/>
            <person name="Henrissat B."/>
            <person name="Hilden K.S."/>
            <person name="Hope R."/>
            <person name="Hossain A."/>
            <person name="Karabika E."/>
            <person name="Karaffa L."/>
            <person name="Karanyi Z."/>
            <person name="Krasevec N."/>
            <person name="Kuo A."/>
            <person name="Kusch H."/>
            <person name="LaButti K."/>
            <person name="Lagendijk E.L."/>
            <person name="Lapidus A."/>
            <person name="Levasseur A."/>
            <person name="Lindquist E."/>
            <person name="Lipzen A."/>
            <person name="Logrieco A.F."/>
            <person name="MacCabe A."/>
            <person name="Maekelae M.R."/>
            <person name="Malavazi I."/>
            <person name="Melin P."/>
            <person name="Meyer V."/>
            <person name="Mielnichuk N."/>
            <person name="Miskei M."/>
            <person name="Molnar A.P."/>
            <person name="Mule G."/>
            <person name="Ngan C.Y."/>
            <person name="Orejas M."/>
            <person name="Orosz E."/>
            <person name="Ouedraogo J.P."/>
            <person name="Overkamp K.M."/>
            <person name="Park H.-S."/>
            <person name="Perrone G."/>
            <person name="Piumi F."/>
            <person name="Punt P.J."/>
            <person name="Ram A.F."/>
            <person name="Ramon A."/>
            <person name="Rauscher S."/>
            <person name="Record E."/>
            <person name="Riano-Pachon D.M."/>
            <person name="Robert V."/>
            <person name="Roehrig J."/>
            <person name="Ruller R."/>
            <person name="Salamov A."/>
            <person name="Salih N.S."/>
            <person name="Samson R.A."/>
            <person name="Sandor E."/>
            <person name="Sanguinetti M."/>
            <person name="Schuetze T."/>
            <person name="Sepcic K."/>
            <person name="Shelest E."/>
            <person name="Sherlock G."/>
            <person name="Sophianopoulou V."/>
            <person name="Squina F.M."/>
            <person name="Sun H."/>
            <person name="Susca A."/>
            <person name="Todd R.B."/>
            <person name="Tsang A."/>
            <person name="Unkles S.E."/>
            <person name="van de Wiele N."/>
            <person name="van Rossen-Uffink D."/>
            <person name="Oliveira J.V."/>
            <person name="Vesth T.C."/>
            <person name="Visser J."/>
            <person name="Yu J.-H."/>
            <person name="Zhou M."/>
            <person name="Andersen M.R."/>
            <person name="Archer D.B."/>
            <person name="Baker S.E."/>
            <person name="Benoit I."/>
            <person name="Brakhage A.A."/>
            <person name="Braus G.H."/>
            <person name="Fischer R."/>
            <person name="Frisvad J.C."/>
            <person name="Goldman G.H."/>
            <person name="Houbraken J."/>
            <person name="Oakley B."/>
            <person name="Pocsi I."/>
            <person name="Scazzocchio C."/>
            <person name="Seiboth B."/>
            <person name="vanKuyk P.A."/>
            <person name="Wortman J."/>
            <person name="Dyer P.S."/>
            <person name="Grigoriev I.V."/>
        </authorList>
    </citation>
    <scope>NUCLEOTIDE SEQUENCE [LARGE SCALE GENOMIC DNA]</scope>
    <source>
        <strain evidence="17">CBS 506.65</strain>
    </source>
</reference>
<evidence type="ECO:0000256" key="7">
    <source>
        <dbReference type="ARBA" id="ARBA00022840"/>
    </source>
</evidence>
<evidence type="ECO:0000256" key="8">
    <source>
        <dbReference type="ARBA" id="ARBA00022989"/>
    </source>
</evidence>
<feature type="domain" description="AAA+ ATPase" evidence="14">
    <location>
        <begin position="345"/>
        <end position="538"/>
    </location>
</feature>
<keyword evidence="10" id="KW-0472">Membrane</keyword>
<feature type="compositionally biased region" description="Gly residues" evidence="13">
    <location>
        <begin position="206"/>
        <end position="238"/>
    </location>
</feature>
<feature type="region of interest" description="Disordered" evidence="13">
    <location>
        <begin position="1"/>
        <end position="23"/>
    </location>
</feature>
<dbReference type="Pfam" id="PF08740">
    <property type="entry name" value="BCS1_N"/>
    <property type="match status" value="1"/>
</dbReference>
<evidence type="ECO:0000256" key="9">
    <source>
        <dbReference type="ARBA" id="ARBA00023128"/>
    </source>
</evidence>
<dbReference type="InterPro" id="IPR050747">
    <property type="entry name" value="Mitochondrial_chaperone_BCS1"/>
</dbReference>